<accession>A0A1I7YSY4</accession>
<dbReference type="AlphaFoldDB" id="A0A1I7YSY4"/>
<feature type="signal peptide" evidence="2">
    <location>
        <begin position="1"/>
        <end position="19"/>
    </location>
</feature>
<reference evidence="4" key="1">
    <citation type="submission" date="2016-11" db="UniProtKB">
        <authorList>
            <consortium name="WormBaseParasite"/>
        </authorList>
    </citation>
    <scope>IDENTIFICATION</scope>
</reference>
<dbReference type="Proteomes" id="UP000095287">
    <property type="component" value="Unplaced"/>
</dbReference>
<feature type="compositionally biased region" description="Pro residues" evidence="1">
    <location>
        <begin position="306"/>
        <end position="316"/>
    </location>
</feature>
<proteinExistence type="predicted"/>
<feature type="region of interest" description="Disordered" evidence="1">
    <location>
        <begin position="293"/>
        <end position="318"/>
    </location>
</feature>
<keyword evidence="3" id="KW-1185">Reference proteome</keyword>
<evidence type="ECO:0000256" key="2">
    <source>
        <dbReference type="SAM" id="SignalP"/>
    </source>
</evidence>
<evidence type="ECO:0000256" key="1">
    <source>
        <dbReference type="SAM" id="MobiDB-lite"/>
    </source>
</evidence>
<feature type="compositionally biased region" description="Basic and acidic residues" evidence="1">
    <location>
        <begin position="469"/>
        <end position="479"/>
    </location>
</feature>
<dbReference type="WBParaSite" id="L893_g19520.t1">
    <property type="protein sequence ID" value="L893_g19520.t1"/>
    <property type="gene ID" value="L893_g19520"/>
</dbReference>
<feature type="compositionally biased region" description="Basic residues" evidence="1">
    <location>
        <begin position="511"/>
        <end position="522"/>
    </location>
</feature>
<evidence type="ECO:0000313" key="4">
    <source>
        <dbReference type="WBParaSite" id="L893_g19520.t1"/>
    </source>
</evidence>
<feature type="region of interest" description="Disordered" evidence="1">
    <location>
        <begin position="177"/>
        <end position="197"/>
    </location>
</feature>
<evidence type="ECO:0000313" key="3">
    <source>
        <dbReference type="Proteomes" id="UP000095287"/>
    </source>
</evidence>
<organism evidence="3 4">
    <name type="scientific">Steinernema glaseri</name>
    <dbReference type="NCBI Taxonomy" id="37863"/>
    <lineage>
        <taxon>Eukaryota</taxon>
        <taxon>Metazoa</taxon>
        <taxon>Ecdysozoa</taxon>
        <taxon>Nematoda</taxon>
        <taxon>Chromadorea</taxon>
        <taxon>Rhabditida</taxon>
        <taxon>Tylenchina</taxon>
        <taxon>Panagrolaimomorpha</taxon>
        <taxon>Strongyloidoidea</taxon>
        <taxon>Steinernematidae</taxon>
        <taxon>Steinernema</taxon>
    </lineage>
</organism>
<name>A0A1I7YSY4_9BILA</name>
<feature type="chain" id="PRO_5009312530" evidence="2">
    <location>
        <begin position="20"/>
        <end position="549"/>
    </location>
</feature>
<sequence length="549" mass="61858">MFRAASTVTFLLLLHHVTADQVAEIMKFIYDNEKLCGDPFADPQWLPAHKNCVIQCDLYTQMCMAPVVSSFRFQRCTSLPTACSRALRSYLGVVDFSQPERSFEPLRPFSSPAFRGTTDLPNIIANDDRSMENFANPTGLIQMNMFRLARANPMPDSTTRRPIAPSLFRDQKSIFERIRPPASEPEPPQTLSSHDTDYVSYDDNVLNYASTYTEIRTTTSYPTYTSSNDFNDDPYGSQQNQVVFSPAYFSETKTKTPLGRGSLPVDLSREQFPTSGYTAVYSLNEDNKIYNSGSVLPPSPTRNVAPPAPPQPPAVAPPEYEQPILVESQTDEFPSRALSIVENANYDIASSDGLNGIRQNEQSNAFQQIEQSAVRDYSKQCCQWALHGFCDRSWQRIRLLCPKSCGTIICSTADKIQSCSRAIDVEALDCFDPQRSRTPAADSAALSKEQLLNSVPTSAERLLAPATLDEYRRSPERRPSLTMKIRRVEDVHSSPLQHRPANVSDDEGRRQKGQKSQRRVYPSRKTTAPVTPFVIEDEMKKWRYYNKNA</sequence>
<protein>
    <submittedName>
        <fullName evidence="4">ShKT domain-containing protein</fullName>
    </submittedName>
</protein>
<feature type="region of interest" description="Disordered" evidence="1">
    <location>
        <begin position="466"/>
        <end position="529"/>
    </location>
</feature>
<keyword evidence="2" id="KW-0732">Signal</keyword>